<evidence type="ECO:0000313" key="2">
    <source>
        <dbReference type="EMBL" id="WAQ91693.1"/>
    </source>
</evidence>
<dbReference type="EMBL" id="CP110435">
    <property type="protein sequence ID" value="WAQ91693.1"/>
    <property type="molecule type" value="Genomic_DNA"/>
</dbReference>
<dbReference type="RefSeq" id="XP_053027248.1">
    <property type="nucleotide sequence ID" value="XM_053163739.1"/>
</dbReference>
<gene>
    <name evidence="2" type="ORF">PtA15_15A84</name>
</gene>
<evidence type="ECO:0000313" key="3">
    <source>
        <dbReference type="Proteomes" id="UP001164743"/>
    </source>
</evidence>
<feature type="region of interest" description="Disordered" evidence="1">
    <location>
        <begin position="176"/>
        <end position="208"/>
    </location>
</feature>
<organism evidence="2 3">
    <name type="scientific">Puccinia triticina</name>
    <dbReference type="NCBI Taxonomy" id="208348"/>
    <lineage>
        <taxon>Eukaryota</taxon>
        <taxon>Fungi</taxon>
        <taxon>Dikarya</taxon>
        <taxon>Basidiomycota</taxon>
        <taxon>Pucciniomycotina</taxon>
        <taxon>Pucciniomycetes</taxon>
        <taxon>Pucciniales</taxon>
        <taxon>Pucciniaceae</taxon>
        <taxon>Puccinia</taxon>
    </lineage>
</organism>
<keyword evidence="3" id="KW-1185">Reference proteome</keyword>
<proteinExistence type="predicted"/>
<reference evidence="2" key="1">
    <citation type="submission" date="2022-10" db="EMBL/GenBank/DDBJ databases">
        <title>Puccinia triticina Genome sequencing and assembly.</title>
        <authorList>
            <person name="Li C."/>
        </authorList>
    </citation>
    <scope>NUCLEOTIDE SEQUENCE</scope>
    <source>
        <strain evidence="2">Pt15</strain>
    </source>
</reference>
<feature type="compositionally biased region" description="Basic residues" evidence="1">
    <location>
        <begin position="88"/>
        <end position="97"/>
    </location>
</feature>
<evidence type="ECO:0000256" key="1">
    <source>
        <dbReference type="SAM" id="MobiDB-lite"/>
    </source>
</evidence>
<dbReference type="Proteomes" id="UP001164743">
    <property type="component" value="Chromosome 15A"/>
</dbReference>
<accession>A0ABY7D520</accession>
<sequence>MFREFLFAAPLHGRSHPTALAGIGISNSNATLQRSPVVSRPPQPSLDGATRWKAALQHTLRLARRAPPRTHRPGCHWTTHKPTDHRLPRPSKTHTSVRHRDAARPASPLARPVSRKSPPPVLSDSGLPPCVLSFCRGLAAAFAAAWVARAGMPNDHPPPPPGPCLPVPFPSPRCVGRAGRKPHAPPATRHADRHKQNAGPAEAARPTPVLVARNASISTSATQEDGDHHHMYPPQHVLPIRWPSWTETGLARQLSVDQGQA</sequence>
<dbReference type="GeneID" id="77804633"/>
<name>A0ABY7D520_9BASI</name>
<feature type="region of interest" description="Disordered" evidence="1">
    <location>
        <begin position="67"/>
        <end position="123"/>
    </location>
</feature>
<protein>
    <submittedName>
        <fullName evidence="2">Uncharacterized protein</fullName>
    </submittedName>
</protein>